<dbReference type="SUPFAM" id="SSF54373">
    <property type="entry name" value="FAD-linked reductases, C-terminal domain"/>
    <property type="match status" value="1"/>
</dbReference>
<keyword evidence="4 5" id="KW-0274">FAD</keyword>
<evidence type="ECO:0000256" key="1">
    <source>
        <dbReference type="ARBA" id="ARBA00001974"/>
    </source>
</evidence>
<comment type="similarity">
    <text evidence="2 5">Belongs to the GMC oxidoreductase family.</text>
</comment>
<evidence type="ECO:0000313" key="8">
    <source>
        <dbReference type="EMBL" id="NKE48003.1"/>
    </source>
</evidence>
<dbReference type="SUPFAM" id="SSF51905">
    <property type="entry name" value="FAD/NAD(P)-binding domain"/>
    <property type="match status" value="1"/>
</dbReference>
<sequence length="546" mass="59010">MTSAGAETFDYVIVGSGAAGSVLANRLTADPAVTVCVLEAGPPDRNPFIHIPAGFIKTLSNPAVTWQFKTEAIPMTGGRRISTTQGRTLGGSSSVNGLIYNRGQPTDLDSWAQRGNRGWGYDDCLPYYRRSENRIGPAGKEPGETRGRNADGIPITDMDWINQVSEAFIRGCEGIGIPRAPDYNSGIQAGVGYYQRTIRNGRRISAAVAFLKPAMKRPNLEVRTNARASRILFEGTRATGIAYQAARGAPARQVMARREVILCSGTVNTARLLQVSGVGPADLLGRLGVPVVRDVRGVGSNFRDHYASRFVMRAKKGVETLNELSRGLKLGAQIARWATGRPSILATTPSHVHVFWKSFEGLDQPDLQCVFTPGSYAEGKVYVLDDYPGVTAGAWQHRPESTGWVRARSTDVFEDPEINPNYLSDPMDIRVHLGGMKLLRRMLGTPELGHYLEGETLPGPKVQGDDELLDFAKKNGSTTYHLIGTARMGPETDPTAVVSDRLLVHGLAGLRVVDASIMPSMPSANTYATTLMIAERAADFITGAVA</sequence>
<keyword evidence="9" id="KW-1185">Reference proteome</keyword>
<dbReference type="PIRSF" id="PIRSF000137">
    <property type="entry name" value="Alcohol_oxidase"/>
    <property type="match status" value="1"/>
</dbReference>
<dbReference type="Gene3D" id="3.50.50.60">
    <property type="entry name" value="FAD/NAD(P)-binding domain"/>
    <property type="match status" value="1"/>
</dbReference>
<reference evidence="8 9" key="1">
    <citation type="submission" date="2020-03" db="EMBL/GenBank/DDBJ databases">
        <title>Roseomonas selenitidurans sp. nov. isolated from soil.</title>
        <authorList>
            <person name="Liu H."/>
        </authorList>
    </citation>
    <scope>NUCLEOTIDE SEQUENCE [LARGE SCALE GENOMIC DNA]</scope>
    <source>
        <strain evidence="8 9">JCM 15073</strain>
    </source>
</reference>
<feature type="region of interest" description="Disordered" evidence="6">
    <location>
        <begin position="133"/>
        <end position="154"/>
    </location>
</feature>
<evidence type="ECO:0000256" key="2">
    <source>
        <dbReference type="ARBA" id="ARBA00010790"/>
    </source>
</evidence>
<protein>
    <submittedName>
        <fullName evidence="8">Choline dehydrogenase</fullName>
    </submittedName>
</protein>
<dbReference type="PROSITE" id="PS00623">
    <property type="entry name" value="GMC_OXRED_1"/>
    <property type="match status" value="1"/>
</dbReference>
<dbReference type="Pfam" id="PF00732">
    <property type="entry name" value="GMC_oxred_N"/>
    <property type="match status" value="1"/>
</dbReference>
<proteinExistence type="inferred from homology"/>
<evidence type="ECO:0000256" key="3">
    <source>
        <dbReference type="ARBA" id="ARBA00022630"/>
    </source>
</evidence>
<evidence type="ECO:0000256" key="5">
    <source>
        <dbReference type="RuleBase" id="RU003968"/>
    </source>
</evidence>
<evidence type="ECO:0000259" key="7">
    <source>
        <dbReference type="PROSITE" id="PS00623"/>
    </source>
</evidence>
<dbReference type="Proteomes" id="UP000765160">
    <property type="component" value="Unassembled WGS sequence"/>
</dbReference>
<name>A0ABX1F6I5_9PROT</name>
<keyword evidence="3 5" id="KW-0285">Flavoprotein</keyword>
<dbReference type="PANTHER" id="PTHR11552">
    <property type="entry name" value="GLUCOSE-METHANOL-CHOLINE GMC OXIDOREDUCTASE"/>
    <property type="match status" value="1"/>
</dbReference>
<comment type="cofactor">
    <cofactor evidence="1">
        <name>FAD</name>
        <dbReference type="ChEBI" id="CHEBI:57692"/>
    </cofactor>
</comment>
<dbReference type="InterPro" id="IPR036188">
    <property type="entry name" value="FAD/NAD-bd_sf"/>
</dbReference>
<evidence type="ECO:0000256" key="6">
    <source>
        <dbReference type="SAM" id="MobiDB-lite"/>
    </source>
</evidence>
<dbReference type="Pfam" id="PF05199">
    <property type="entry name" value="GMC_oxred_C"/>
    <property type="match status" value="1"/>
</dbReference>
<dbReference type="InterPro" id="IPR000172">
    <property type="entry name" value="GMC_OxRdtase_N"/>
</dbReference>
<dbReference type="InterPro" id="IPR007867">
    <property type="entry name" value="GMC_OxRtase_C"/>
</dbReference>
<dbReference type="InterPro" id="IPR012132">
    <property type="entry name" value="GMC_OxRdtase"/>
</dbReference>
<feature type="domain" description="Glucose-methanol-choline oxidoreductase N-terminal" evidence="7">
    <location>
        <begin position="86"/>
        <end position="109"/>
    </location>
</feature>
<dbReference type="Gene3D" id="3.30.560.10">
    <property type="entry name" value="Glucose Oxidase, domain 3"/>
    <property type="match status" value="1"/>
</dbReference>
<evidence type="ECO:0000313" key="9">
    <source>
        <dbReference type="Proteomes" id="UP000765160"/>
    </source>
</evidence>
<dbReference type="PANTHER" id="PTHR11552:SF147">
    <property type="entry name" value="CHOLINE DEHYDROGENASE, MITOCHONDRIAL"/>
    <property type="match status" value="1"/>
</dbReference>
<organism evidence="8 9">
    <name type="scientific">Falsiroseomonas frigidaquae</name>
    <dbReference type="NCBI Taxonomy" id="487318"/>
    <lineage>
        <taxon>Bacteria</taxon>
        <taxon>Pseudomonadati</taxon>
        <taxon>Pseudomonadota</taxon>
        <taxon>Alphaproteobacteria</taxon>
        <taxon>Acetobacterales</taxon>
        <taxon>Roseomonadaceae</taxon>
        <taxon>Falsiroseomonas</taxon>
    </lineage>
</organism>
<dbReference type="RefSeq" id="WP_168053884.1">
    <property type="nucleotide sequence ID" value="NZ_JAATJR010000007.1"/>
</dbReference>
<dbReference type="EMBL" id="JAAVTX010000007">
    <property type="protein sequence ID" value="NKE48003.1"/>
    <property type="molecule type" value="Genomic_DNA"/>
</dbReference>
<accession>A0ABX1F6I5</accession>
<gene>
    <name evidence="8" type="ORF">HB662_24715</name>
</gene>
<comment type="caution">
    <text evidence="8">The sequence shown here is derived from an EMBL/GenBank/DDBJ whole genome shotgun (WGS) entry which is preliminary data.</text>
</comment>
<evidence type="ECO:0000256" key="4">
    <source>
        <dbReference type="ARBA" id="ARBA00022827"/>
    </source>
</evidence>